<evidence type="ECO:0000259" key="15">
    <source>
        <dbReference type="PROSITE" id="PS51278"/>
    </source>
</evidence>
<dbReference type="SUPFAM" id="SSF51395">
    <property type="entry name" value="FMN-linked oxidoreductases"/>
    <property type="match status" value="1"/>
</dbReference>
<evidence type="ECO:0000256" key="14">
    <source>
        <dbReference type="ARBA" id="ARBA00029440"/>
    </source>
</evidence>
<evidence type="ECO:0000313" key="17">
    <source>
        <dbReference type="Proteomes" id="UP000322530"/>
    </source>
</evidence>
<keyword evidence="12" id="KW-0314">Glutamate biosynthesis</keyword>
<keyword evidence="9" id="KW-0560">Oxidoreductase</keyword>
<dbReference type="NCBIfam" id="NF008730">
    <property type="entry name" value="PRK11750.1"/>
    <property type="match status" value="1"/>
</dbReference>
<proteinExistence type="inferred from homology"/>
<dbReference type="InterPro" id="IPR006982">
    <property type="entry name" value="Glu_synth_centr_N"/>
</dbReference>
<evidence type="ECO:0000256" key="13">
    <source>
        <dbReference type="ARBA" id="ARBA00023291"/>
    </source>
</evidence>
<dbReference type="PANTHER" id="PTHR11938:SF133">
    <property type="entry name" value="GLUTAMATE SYNTHASE (NADH)"/>
    <property type="match status" value="1"/>
</dbReference>
<sequence length="1514" mass="164915">MTHKHEAIESACQMYPLYDSRWEHDACGTGFLAQVSGEASHTLVQQALEALARLTHRGAQDAEAEVYDGAGILTQIPRALLLEELEKQHITIANPLDLAVGMVFLPPRGHAHSAQCRQIIEEALTENGLTVAGWRTPPIRYEVLGVRAREIAPEIAQVLISCPAHFTSELYTKTLYHVRRLIEKRLQEAQISDCYITSLSNTVLVHKGLLAPNDLANFYLDLGDPRYTSALAVFHQRYSTNTFPAWPLAQPMRILAHNGEINTIQGNRNWMKAREGSLSTPYWDEQLQDLLPIVQPGTSDSSQLDNALEMLAASGRDLLQSMQMLVPPAWEHDDEIDAAQRAWCDYHAGLVEPWDGPAALVFSDGHIVGAALDRNGLRPARYVLTAQGLLIVASEVGVVSLDAPDIVEKGRLGPGEMLAVDLENHVFLRDAAIKEGLAQRQPYQEWLDSYRLSLAQLPAPVVEQSDARDAIESSDLFTRQQIFGYTHEDVEMVLRPILSDNKEPTWSMGDDAPLAVLSQQRRSFSDYFRQRFAQVTNPPIDPLRERVVMSLDSYLGRRGSLLTESAEHARLIHLATPLLTETQLETLRSFDNEHFHSRTLHTTFDVSAGSGALEATLDRLEQEAIAAVRDGITLIILSDNKASATHIPVPMVIAVGAVHSALIAQGLRSSVSLICETGTVCDVHQVSLVLGYGAEAIVPTLAFESVRALAGERRLEHITKEIAVERYIHVIEDGLCKIMARMGISTLRNIIGAGQFEILGLASEFAERCFSGSMFHAGKITYTLVAEELIKQSDSLCQEVVAAESTATARKRKLADLGRFRFRRDAEYHAFNPLIVRALQKAAQSGTKEDYQQYTSLVYNRPATALRDLFTFAKRNPIALDQVESMESIRARFVVSAMSVGALSPETHQTIAAAMNSIGGRNNTGEGGEDPEWYTKTLEGYPVSSKIKQIASARFGVTPEYLVRAQELEIKMAQGSKPGEGGQLPPFKVTPFIAKLRHTAPGVQLISPPPHHDIYSIEDIAQLMYDLHQINPTAKVGVKLVSAAGVGTIAAGVAKGHADYVLISGHDGGTGASPIQSIKHVGMPWERGLAEAQQVLVKNGLRKRVKLRVDGGLKTGRDVLVGALLGAEEYGFGTAALVSLGCDMARQCHLNTCPAGIATQRDDLRAKFTGRPQFLINYLTQVAEEVRELLAELGFSRLEDVMGRADLLHCEEDCDLDVSSLLVSLPVISDPAYENKLPQSHVAVELLEEAEPALSGEQSIITQHEIHNYDRAIGVSLAGEVARRHGNSGLSGVSITGNFTGSAGQSFGAFNVPGVRLILSGEANDYVGKSMAGGQIVITPSAGSTFASQDNIILGNTALYGATGGSLFAAGRAGERFAVRNSGGFAVVEGVGDHACEYMTGGMVVVLGDTGRNFGAGMSAGIAYVLDRDEKFLGRCNTEMVIPGRVEDDSELEALRAVVELHARKTRSKYAEDLLANWDQISHSFWRVQPQGNTTSVRDFVDANEQDGLLSVSH</sequence>
<comment type="pathway">
    <text evidence="14">Amino-acid biosynthesis.</text>
</comment>
<dbReference type="InterPro" id="IPR036485">
    <property type="entry name" value="Glu_synth_asu_C_sf"/>
</dbReference>
<dbReference type="Proteomes" id="UP000322530">
    <property type="component" value="Unassembled WGS sequence"/>
</dbReference>
<dbReference type="GO" id="GO:0046872">
    <property type="term" value="F:metal ion binding"/>
    <property type="evidence" value="ECO:0007669"/>
    <property type="project" value="UniProtKB-KW"/>
</dbReference>
<dbReference type="RefSeq" id="WP_149401521.1">
    <property type="nucleotide sequence ID" value="NZ_BIXY01000026.1"/>
</dbReference>
<evidence type="ECO:0000256" key="9">
    <source>
        <dbReference type="ARBA" id="ARBA00023002"/>
    </source>
</evidence>
<dbReference type="GO" id="GO:0051538">
    <property type="term" value="F:3 iron, 4 sulfur cluster binding"/>
    <property type="evidence" value="ECO:0007669"/>
    <property type="project" value="UniProtKB-KW"/>
</dbReference>
<dbReference type="InterPro" id="IPR017932">
    <property type="entry name" value="GATase_2_dom"/>
</dbReference>
<keyword evidence="7" id="KW-0479">Metal-binding</keyword>
<reference evidence="16 17" key="1">
    <citation type="submission" date="2019-01" db="EMBL/GenBank/DDBJ databases">
        <title>Draft genome sequence of Dictyobacter sp. Uno17.</title>
        <authorList>
            <person name="Wang C.M."/>
            <person name="Zheng Y."/>
            <person name="Sakai Y."/>
            <person name="Abe K."/>
            <person name="Yokota A."/>
            <person name="Yabe S."/>
        </authorList>
    </citation>
    <scope>NUCLEOTIDE SEQUENCE [LARGE SCALE GENOMIC DNA]</scope>
    <source>
        <strain evidence="16 17">Uno17</strain>
    </source>
</reference>
<comment type="cofactor">
    <cofactor evidence="2">
        <name>[3Fe-4S] cluster</name>
        <dbReference type="ChEBI" id="CHEBI:21137"/>
    </cofactor>
</comment>
<dbReference type="EMBL" id="BIXY01000026">
    <property type="protein sequence ID" value="GCF08534.1"/>
    <property type="molecule type" value="Genomic_DNA"/>
</dbReference>
<dbReference type="Pfam" id="PF00310">
    <property type="entry name" value="GATase_2"/>
    <property type="match status" value="1"/>
</dbReference>
<dbReference type="Gene3D" id="2.160.20.60">
    <property type="entry name" value="Glutamate synthase, alpha subunit, C-terminal domain"/>
    <property type="match status" value="1"/>
</dbReference>
<evidence type="ECO:0000256" key="5">
    <source>
        <dbReference type="ARBA" id="ARBA00022630"/>
    </source>
</evidence>
<dbReference type="SUPFAM" id="SSF69336">
    <property type="entry name" value="Alpha subunit of glutamate synthase, C-terminal domain"/>
    <property type="match status" value="1"/>
</dbReference>
<keyword evidence="10" id="KW-0408">Iron</keyword>
<evidence type="ECO:0000256" key="6">
    <source>
        <dbReference type="ARBA" id="ARBA00022643"/>
    </source>
</evidence>
<dbReference type="CDD" id="cd00982">
    <property type="entry name" value="gltB_C"/>
    <property type="match status" value="1"/>
</dbReference>
<dbReference type="InterPro" id="IPR050711">
    <property type="entry name" value="ET-N_metabolism_enzyme"/>
</dbReference>
<keyword evidence="5" id="KW-0285">Flavoprotein</keyword>
<dbReference type="FunFam" id="3.60.20.10:FF:000001">
    <property type="entry name" value="Glutamate synthase, large subunit"/>
    <property type="match status" value="1"/>
</dbReference>
<feature type="domain" description="Glutamine amidotransferase type-2" evidence="15">
    <location>
        <begin position="27"/>
        <end position="423"/>
    </location>
</feature>
<evidence type="ECO:0000256" key="1">
    <source>
        <dbReference type="ARBA" id="ARBA00001917"/>
    </source>
</evidence>
<evidence type="ECO:0000256" key="3">
    <source>
        <dbReference type="ARBA" id="ARBA00009716"/>
    </source>
</evidence>
<accession>A0A5A5TC68</accession>
<dbReference type="Gene3D" id="3.60.20.10">
    <property type="entry name" value="Glutamine Phosphoribosylpyrophosphate, subunit 1, domain 1"/>
    <property type="match status" value="1"/>
</dbReference>
<dbReference type="SUPFAM" id="SSF56235">
    <property type="entry name" value="N-terminal nucleophile aminohydrolases (Ntn hydrolases)"/>
    <property type="match status" value="1"/>
</dbReference>
<comment type="caution">
    <text evidence="16">The sequence shown here is derived from an EMBL/GenBank/DDBJ whole genome shotgun (WGS) entry which is preliminary data.</text>
</comment>
<protein>
    <submittedName>
        <fullName evidence="16">Glutamate synthase</fullName>
    </submittedName>
</protein>
<comment type="cofactor">
    <cofactor evidence="1">
        <name>FMN</name>
        <dbReference type="ChEBI" id="CHEBI:58210"/>
    </cofactor>
</comment>
<dbReference type="Pfam" id="PF01493">
    <property type="entry name" value="GXGXG"/>
    <property type="match status" value="1"/>
</dbReference>
<evidence type="ECO:0000256" key="8">
    <source>
        <dbReference type="ARBA" id="ARBA00022962"/>
    </source>
</evidence>
<dbReference type="InterPro" id="IPR013785">
    <property type="entry name" value="Aldolase_TIM"/>
</dbReference>
<dbReference type="GO" id="GO:0015930">
    <property type="term" value="F:glutamate synthase activity"/>
    <property type="evidence" value="ECO:0007669"/>
    <property type="project" value="InterPro"/>
</dbReference>
<dbReference type="GO" id="GO:0019676">
    <property type="term" value="P:ammonia assimilation cycle"/>
    <property type="evidence" value="ECO:0007669"/>
    <property type="project" value="TreeGrafter"/>
</dbReference>
<keyword evidence="8" id="KW-0315">Glutamine amidotransferase</keyword>
<dbReference type="Pfam" id="PF01645">
    <property type="entry name" value="Glu_synthase"/>
    <property type="match status" value="1"/>
</dbReference>
<dbReference type="CDD" id="cd02808">
    <property type="entry name" value="GltS_FMN"/>
    <property type="match status" value="1"/>
</dbReference>
<dbReference type="PANTHER" id="PTHR11938">
    <property type="entry name" value="FAD NADPH DEHYDROGENASE/OXIDOREDUCTASE"/>
    <property type="match status" value="1"/>
</dbReference>
<dbReference type="Pfam" id="PF04898">
    <property type="entry name" value="Glu_syn_central"/>
    <property type="match status" value="1"/>
</dbReference>
<evidence type="ECO:0000313" key="16">
    <source>
        <dbReference type="EMBL" id="GCF08534.1"/>
    </source>
</evidence>
<keyword evidence="6" id="KW-0288">FMN</keyword>
<gene>
    <name evidence="16" type="ORF">KDI_20980</name>
</gene>
<evidence type="ECO:0000256" key="4">
    <source>
        <dbReference type="ARBA" id="ARBA00022605"/>
    </source>
</evidence>
<organism evidence="16 17">
    <name type="scientific">Dictyobacter arantiisoli</name>
    <dbReference type="NCBI Taxonomy" id="2014874"/>
    <lineage>
        <taxon>Bacteria</taxon>
        <taxon>Bacillati</taxon>
        <taxon>Chloroflexota</taxon>
        <taxon>Ktedonobacteria</taxon>
        <taxon>Ktedonobacterales</taxon>
        <taxon>Dictyobacteraceae</taxon>
        <taxon>Dictyobacter</taxon>
    </lineage>
</organism>
<evidence type="ECO:0000256" key="11">
    <source>
        <dbReference type="ARBA" id="ARBA00023014"/>
    </source>
</evidence>
<comment type="similarity">
    <text evidence="3">Belongs to the glutamate synthase family.</text>
</comment>
<keyword evidence="11" id="KW-0411">Iron-sulfur</keyword>
<dbReference type="InterPro" id="IPR002489">
    <property type="entry name" value="Glu_synth_asu_C"/>
</dbReference>
<dbReference type="PROSITE" id="PS51278">
    <property type="entry name" value="GATASE_TYPE_2"/>
    <property type="match status" value="1"/>
</dbReference>
<dbReference type="CDD" id="cd00713">
    <property type="entry name" value="GltS"/>
    <property type="match status" value="1"/>
</dbReference>
<dbReference type="InterPro" id="IPR029055">
    <property type="entry name" value="Ntn_hydrolases_N"/>
</dbReference>
<dbReference type="OrthoDB" id="9758182at2"/>
<dbReference type="Gene3D" id="3.20.20.70">
    <property type="entry name" value="Aldolase class I"/>
    <property type="match status" value="2"/>
</dbReference>
<keyword evidence="17" id="KW-1185">Reference proteome</keyword>
<evidence type="ECO:0000256" key="2">
    <source>
        <dbReference type="ARBA" id="ARBA00001927"/>
    </source>
</evidence>
<name>A0A5A5TC68_9CHLR</name>
<keyword evidence="13" id="KW-0003">3Fe-4S</keyword>
<keyword evidence="4" id="KW-0028">Amino-acid biosynthesis</keyword>
<evidence type="ECO:0000256" key="12">
    <source>
        <dbReference type="ARBA" id="ARBA00023164"/>
    </source>
</evidence>
<dbReference type="GO" id="GO:0006537">
    <property type="term" value="P:glutamate biosynthetic process"/>
    <property type="evidence" value="ECO:0007669"/>
    <property type="project" value="UniProtKB-KW"/>
</dbReference>
<dbReference type="InterPro" id="IPR002932">
    <property type="entry name" value="Glu_synthdom"/>
</dbReference>
<evidence type="ECO:0000256" key="10">
    <source>
        <dbReference type="ARBA" id="ARBA00023004"/>
    </source>
</evidence>
<evidence type="ECO:0000256" key="7">
    <source>
        <dbReference type="ARBA" id="ARBA00022723"/>
    </source>
</evidence>